<keyword evidence="2" id="KW-0472">Membrane</keyword>
<evidence type="ECO:0000313" key="3">
    <source>
        <dbReference type="EMBL" id="QFQ30209.1"/>
    </source>
</evidence>
<evidence type="ECO:0000256" key="1">
    <source>
        <dbReference type="SAM" id="MobiDB-lite"/>
    </source>
</evidence>
<dbReference type="RefSeq" id="WP_123091790.1">
    <property type="nucleotide sequence ID" value="NZ_CP044548.2"/>
</dbReference>
<keyword evidence="2" id="KW-0812">Transmembrane</keyword>
<dbReference type="KEGG" id="jme:EEW87_007580"/>
<organism evidence="3 4">
    <name type="scientific">Janibacter melonis</name>
    <dbReference type="NCBI Taxonomy" id="262209"/>
    <lineage>
        <taxon>Bacteria</taxon>
        <taxon>Bacillati</taxon>
        <taxon>Actinomycetota</taxon>
        <taxon>Actinomycetes</taxon>
        <taxon>Micrococcales</taxon>
        <taxon>Intrasporangiaceae</taxon>
        <taxon>Janibacter</taxon>
    </lineage>
</organism>
<dbReference type="OrthoDB" id="3733716at2"/>
<sequence>MTQESRGDDVEQGPVTGPAGAGTTTEIPASGSTQPAPQQQVPGAAAGPWAPHPFPQMAQMPPDHPQAVTILVLGIVGIMGVWVTSPIAWYLGNQALREIDASPGRYGHRDFVSIGRILGIVGTVLLGVGVAVVAIFVLFYVGLFAAMVAGS</sequence>
<dbReference type="AlphaFoldDB" id="A0A5P8FKU2"/>
<dbReference type="EMBL" id="CP044548">
    <property type="protein sequence ID" value="QFQ30209.1"/>
    <property type="molecule type" value="Genomic_DNA"/>
</dbReference>
<gene>
    <name evidence="3" type="ORF">EEW87_007580</name>
</gene>
<protein>
    <recommendedName>
        <fullName evidence="5">DUF4190 domain-containing protein</fullName>
    </recommendedName>
</protein>
<evidence type="ECO:0000256" key="2">
    <source>
        <dbReference type="SAM" id="Phobius"/>
    </source>
</evidence>
<keyword evidence="2" id="KW-1133">Transmembrane helix</keyword>
<feature type="region of interest" description="Disordered" evidence="1">
    <location>
        <begin position="1"/>
        <end position="58"/>
    </location>
</feature>
<dbReference type="GeneID" id="59161019"/>
<feature type="compositionally biased region" description="Low complexity" evidence="1">
    <location>
        <begin position="34"/>
        <end position="49"/>
    </location>
</feature>
<evidence type="ECO:0000313" key="4">
    <source>
        <dbReference type="Proteomes" id="UP000271708"/>
    </source>
</evidence>
<reference evidence="3 4" key="1">
    <citation type="submission" date="2019-09" db="EMBL/GenBank/DDBJ databases">
        <title>Complete Genome Sequence of Janibacter melonis M714 with both human health impact and industrial applications.</title>
        <authorList>
            <person name="Jin M."/>
            <person name="Zhao Q.R."/>
        </authorList>
    </citation>
    <scope>NUCLEOTIDE SEQUENCE [LARGE SCALE GENOMIC DNA]</scope>
    <source>
        <strain evidence="3 4">M714</strain>
    </source>
</reference>
<feature type="transmembrane region" description="Helical" evidence="2">
    <location>
        <begin position="67"/>
        <end position="92"/>
    </location>
</feature>
<name>A0A5P8FKU2_9MICO</name>
<proteinExistence type="predicted"/>
<feature type="compositionally biased region" description="Low complexity" evidence="1">
    <location>
        <begin position="13"/>
        <end position="25"/>
    </location>
</feature>
<evidence type="ECO:0008006" key="5">
    <source>
        <dbReference type="Google" id="ProtNLM"/>
    </source>
</evidence>
<feature type="transmembrane region" description="Helical" evidence="2">
    <location>
        <begin position="113"/>
        <end position="146"/>
    </location>
</feature>
<accession>A0A5P8FKU2</accession>
<dbReference type="Proteomes" id="UP000271708">
    <property type="component" value="Chromosome"/>
</dbReference>